<dbReference type="Proteomes" id="UP001461498">
    <property type="component" value="Unassembled WGS sequence"/>
</dbReference>
<reference evidence="1 2" key="1">
    <citation type="submission" date="2022-12" db="EMBL/GenBank/DDBJ databases">
        <title>Chromosome-level genome assembly of true bugs.</title>
        <authorList>
            <person name="Ma L."/>
            <person name="Li H."/>
        </authorList>
    </citation>
    <scope>NUCLEOTIDE SEQUENCE [LARGE SCALE GENOMIC DNA]</scope>
    <source>
        <strain evidence="1">Lab_2022b</strain>
    </source>
</reference>
<dbReference type="AlphaFoldDB" id="A0AAW1D859"/>
<evidence type="ECO:0000313" key="2">
    <source>
        <dbReference type="Proteomes" id="UP001461498"/>
    </source>
</evidence>
<dbReference type="EMBL" id="JAPXFL010000005">
    <property type="protein sequence ID" value="KAK9506956.1"/>
    <property type="molecule type" value="Genomic_DNA"/>
</dbReference>
<keyword evidence="2" id="KW-1185">Reference proteome</keyword>
<accession>A0AAW1D859</accession>
<organism evidence="1 2">
    <name type="scientific">Rhynocoris fuscipes</name>
    <dbReference type="NCBI Taxonomy" id="488301"/>
    <lineage>
        <taxon>Eukaryota</taxon>
        <taxon>Metazoa</taxon>
        <taxon>Ecdysozoa</taxon>
        <taxon>Arthropoda</taxon>
        <taxon>Hexapoda</taxon>
        <taxon>Insecta</taxon>
        <taxon>Pterygota</taxon>
        <taxon>Neoptera</taxon>
        <taxon>Paraneoptera</taxon>
        <taxon>Hemiptera</taxon>
        <taxon>Heteroptera</taxon>
        <taxon>Panheteroptera</taxon>
        <taxon>Cimicomorpha</taxon>
        <taxon>Reduviidae</taxon>
        <taxon>Harpactorinae</taxon>
        <taxon>Harpactorini</taxon>
        <taxon>Rhynocoris</taxon>
    </lineage>
</organism>
<gene>
    <name evidence="1" type="ORF">O3M35_008797</name>
</gene>
<comment type="caution">
    <text evidence="1">The sequence shown here is derived from an EMBL/GenBank/DDBJ whole genome shotgun (WGS) entry which is preliminary data.</text>
</comment>
<protein>
    <submittedName>
        <fullName evidence="1">Uncharacterized protein</fullName>
    </submittedName>
</protein>
<name>A0AAW1D859_9HEMI</name>
<proteinExistence type="predicted"/>
<sequence length="88" mass="10291">MQLFGTTSRCADYIKISNQLDQQYCQKNTAKLQIFCPFVYHFSRTALVSTNFFCTPFLLLLNLDLISFWETSAIQRLSQLHLKPQTHI</sequence>
<evidence type="ECO:0000313" key="1">
    <source>
        <dbReference type="EMBL" id="KAK9506956.1"/>
    </source>
</evidence>